<organism evidence="1 2">
    <name type="scientific">Candidatus Mucispirillum faecigallinarum</name>
    <dbReference type="NCBI Taxonomy" id="2838699"/>
    <lineage>
        <taxon>Bacteria</taxon>
        <taxon>Pseudomonadati</taxon>
        <taxon>Deferribacterota</taxon>
        <taxon>Deferribacteres</taxon>
        <taxon>Deferribacterales</taxon>
        <taxon>Mucispirillaceae</taxon>
        <taxon>Mucispirillum</taxon>
    </lineage>
</organism>
<dbReference type="Proteomes" id="UP000824176">
    <property type="component" value="Unassembled WGS sequence"/>
</dbReference>
<reference evidence="1" key="2">
    <citation type="submission" date="2021-04" db="EMBL/GenBank/DDBJ databases">
        <authorList>
            <person name="Gilroy R."/>
        </authorList>
    </citation>
    <scope>NUCLEOTIDE SEQUENCE</scope>
    <source>
        <strain evidence="1">ChiW4-1371</strain>
    </source>
</reference>
<dbReference type="AlphaFoldDB" id="A0A9D2GU72"/>
<accession>A0A9D2GU72</accession>
<dbReference type="EMBL" id="DXAQ01000063">
    <property type="protein sequence ID" value="HIZ89100.1"/>
    <property type="molecule type" value="Genomic_DNA"/>
</dbReference>
<comment type="caution">
    <text evidence="1">The sequence shown here is derived from an EMBL/GenBank/DDBJ whole genome shotgun (WGS) entry which is preliminary data.</text>
</comment>
<proteinExistence type="predicted"/>
<protein>
    <recommendedName>
        <fullName evidence="3">STAS domain-containing protein</fullName>
    </recommendedName>
</protein>
<evidence type="ECO:0000313" key="2">
    <source>
        <dbReference type="Proteomes" id="UP000824176"/>
    </source>
</evidence>
<sequence length="96" mass="10992">MEIHRHGSEIIINGNIKNTADYQLIKDNVNSLVQSGTKSIIVKTPESFSMTSSVIGFFIKVIFQDKVAIHVYVKDDRLYSLLEDLNLIETFKVQKY</sequence>
<evidence type="ECO:0008006" key="3">
    <source>
        <dbReference type="Google" id="ProtNLM"/>
    </source>
</evidence>
<reference evidence="1" key="1">
    <citation type="journal article" date="2021" name="PeerJ">
        <title>Extensive microbial diversity within the chicken gut microbiome revealed by metagenomics and culture.</title>
        <authorList>
            <person name="Gilroy R."/>
            <person name="Ravi A."/>
            <person name="Getino M."/>
            <person name="Pursley I."/>
            <person name="Horton D.L."/>
            <person name="Alikhan N.F."/>
            <person name="Baker D."/>
            <person name="Gharbi K."/>
            <person name="Hall N."/>
            <person name="Watson M."/>
            <person name="Adriaenssens E.M."/>
            <person name="Foster-Nyarko E."/>
            <person name="Jarju S."/>
            <person name="Secka A."/>
            <person name="Antonio M."/>
            <person name="Oren A."/>
            <person name="Chaudhuri R.R."/>
            <person name="La Ragione R."/>
            <person name="Hildebrand F."/>
            <person name="Pallen M.J."/>
        </authorList>
    </citation>
    <scope>NUCLEOTIDE SEQUENCE</scope>
    <source>
        <strain evidence="1">ChiW4-1371</strain>
    </source>
</reference>
<evidence type="ECO:0000313" key="1">
    <source>
        <dbReference type="EMBL" id="HIZ89100.1"/>
    </source>
</evidence>
<gene>
    <name evidence="1" type="ORF">H9804_04080</name>
</gene>
<name>A0A9D2GU72_9BACT</name>